<dbReference type="RefSeq" id="WP_089938140.1">
    <property type="nucleotide sequence ID" value="NZ_CAKOEX010000002.1"/>
</dbReference>
<dbReference type="PANTHER" id="PTHR34297">
    <property type="entry name" value="HYPOTHETICAL CYTOSOLIC PROTEIN-RELATED"/>
    <property type="match status" value="1"/>
</dbReference>
<gene>
    <name evidence="2" type="ORF">C7384_102156</name>
</gene>
<comment type="caution">
    <text evidence="2">The sequence shown here is derived from an EMBL/GenBank/DDBJ whole genome shotgun (WGS) entry which is preliminary data.</text>
</comment>
<sequence length="142" mass="15357">MTVNKNFVLATSSSVAGQTMITPEVLEIIAQKATQDVEGVFSMRGNLTDRVVRAFGSSARGKGVQLTNTDQGLEISTYVFLKYGVTVPQVALNIQRAVMTQVASMTGLVVNQVNVHISGIIPNRHEHGIDPDHMFDQAEDGE</sequence>
<dbReference type="AlphaFoldDB" id="A0A2U1DCF7"/>
<dbReference type="InterPro" id="IPR005531">
    <property type="entry name" value="Asp23"/>
</dbReference>
<protein>
    <submittedName>
        <fullName evidence="2">Putative alkaline shock family protein YloU</fullName>
    </submittedName>
</protein>
<reference evidence="2 3" key="1">
    <citation type="submission" date="2018-04" db="EMBL/GenBank/DDBJ databases">
        <title>Genomic Encyclopedia of Type Strains, Phase IV (KMG-IV): sequencing the most valuable type-strain genomes for metagenomic binning, comparative biology and taxonomic classification.</title>
        <authorList>
            <person name="Goeker M."/>
        </authorList>
    </citation>
    <scope>NUCLEOTIDE SEQUENCE [LARGE SCALE GENOMIC DNA]</scope>
    <source>
        <strain evidence="2 3">DSM 28795</strain>
    </source>
</reference>
<dbReference type="Proteomes" id="UP000245433">
    <property type="component" value="Unassembled WGS sequence"/>
</dbReference>
<keyword evidence="3" id="KW-1185">Reference proteome</keyword>
<comment type="similarity">
    <text evidence="1">Belongs to the asp23 family.</text>
</comment>
<organism evidence="2 3">
    <name type="scientific">Convivina intestini</name>
    <dbReference type="NCBI Taxonomy" id="1505726"/>
    <lineage>
        <taxon>Bacteria</taxon>
        <taxon>Bacillati</taxon>
        <taxon>Bacillota</taxon>
        <taxon>Bacilli</taxon>
        <taxon>Lactobacillales</taxon>
        <taxon>Lactobacillaceae</taxon>
        <taxon>Convivina</taxon>
    </lineage>
</organism>
<name>A0A2U1DCF7_9LACO</name>
<evidence type="ECO:0000313" key="3">
    <source>
        <dbReference type="Proteomes" id="UP000245433"/>
    </source>
</evidence>
<evidence type="ECO:0000313" key="2">
    <source>
        <dbReference type="EMBL" id="PVY85336.1"/>
    </source>
</evidence>
<dbReference type="OrthoDB" id="9793465at2"/>
<proteinExistence type="inferred from homology"/>
<dbReference type="Pfam" id="PF03780">
    <property type="entry name" value="Asp23"/>
    <property type="match status" value="1"/>
</dbReference>
<accession>A0A2U1DCF7</accession>
<dbReference type="EMBL" id="QEKT01000002">
    <property type="protein sequence ID" value="PVY85336.1"/>
    <property type="molecule type" value="Genomic_DNA"/>
</dbReference>
<dbReference type="PANTHER" id="PTHR34297:SF1">
    <property type="entry name" value="ASP23_GLS24 FAMILY ENVELOPE STRESS RESPONSE PROTEIN"/>
    <property type="match status" value="1"/>
</dbReference>
<evidence type="ECO:0000256" key="1">
    <source>
        <dbReference type="ARBA" id="ARBA00005721"/>
    </source>
</evidence>